<reference evidence="2" key="1">
    <citation type="submission" date="2017-06" db="EMBL/GenBank/DDBJ databases">
        <authorList>
            <person name="Varghese N."/>
            <person name="Submissions S."/>
        </authorList>
    </citation>
    <scope>NUCLEOTIDE SEQUENCE [LARGE SCALE GENOMIC DNA]</scope>
    <source>
        <strain evidence="2">NKM1</strain>
    </source>
</reference>
<gene>
    <name evidence="1" type="ORF">SAMN06296052_1127</name>
</gene>
<dbReference type="AlphaFoldDB" id="A0A239GSG1"/>
<evidence type="ECO:0000313" key="1">
    <source>
        <dbReference type="EMBL" id="SNS72146.1"/>
    </source>
</evidence>
<proteinExistence type="predicted"/>
<keyword evidence="2" id="KW-1185">Reference proteome</keyword>
<name>A0A239GSG1_9BACT</name>
<dbReference type="RefSeq" id="WP_089319736.1">
    <property type="nucleotide sequence ID" value="NZ_FZOQ01000012.1"/>
</dbReference>
<protein>
    <submittedName>
        <fullName evidence="1">Uncharacterized protein</fullName>
    </submittedName>
</protein>
<accession>A0A239GSG1</accession>
<evidence type="ECO:0000313" key="2">
    <source>
        <dbReference type="Proteomes" id="UP000198432"/>
    </source>
</evidence>
<dbReference type="Proteomes" id="UP000198432">
    <property type="component" value="Unassembled WGS sequence"/>
</dbReference>
<sequence length="80" mass="8980">MKNELLLPLLGLLPFLAVPALAQVPFLPNHKLLLLIKCPLASGLPLADRQGSNQQELKYNIGPEFALELQEGQWHYRSSY</sequence>
<organism evidence="1 2">
    <name type="scientific">Pontibacter ummariensis</name>
    <dbReference type="NCBI Taxonomy" id="1610492"/>
    <lineage>
        <taxon>Bacteria</taxon>
        <taxon>Pseudomonadati</taxon>
        <taxon>Bacteroidota</taxon>
        <taxon>Cytophagia</taxon>
        <taxon>Cytophagales</taxon>
        <taxon>Hymenobacteraceae</taxon>
        <taxon>Pontibacter</taxon>
    </lineage>
</organism>
<dbReference type="EMBL" id="FZOQ01000012">
    <property type="protein sequence ID" value="SNS72146.1"/>
    <property type="molecule type" value="Genomic_DNA"/>
</dbReference>